<organism evidence="2 3">
    <name type="scientific">Blautia difficilis</name>
    <dbReference type="NCBI Taxonomy" id="2763027"/>
    <lineage>
        <taxon>Bacteria</taxon>
        <taxon>Bacillati</taxon>
        <taxon>Bacillota</taxon>
        <taxon>Clostridia</taxon>
        <taxon>Lachnospirales</taxon>
        <taxon>Lachnospiraceae</taxon>
        <taxon>Blautia</taxon>
    </lineage>
</organism>
<protein>
    <submittedName>
        <fullName evidence="2">Zinc dependent phospholipase C family protein</fullName>
    </submittedName>
</protein>
<accession>A0ABR7IHV5</accession>
<keyword evidence="3" id="KW-1185">Reference proteome</keyword>
<dbReference type="EMBL" id="JACOQG010000010">
    <property type="protein sequence ID" value="MBC5779627.1"/>
    <property type="molecule type" value="Genomic_DNA"/>
</dbReference>
<comment type="caution">
    <text evidence="2">The sequence shown here is derived from an EMBL/GenBank/DDBJ whole genome shotgun (WGS) entry which is preliminary data.</text>
</comment>
<dbReference type="InterPro" id="IPR029002">
    <property type="entry name" value="PLPC/GPLD1"/>
</dbReference>
<sequence>MIRDQEGTVMPTTYAHDLFGREVYRRLPSDMKGLIRRHGDLYRIGLHGPDILFYYMVSKNPVTQFGIDMHREKAKAFFEEGMGQVRRNKDEALLAYLLGFGCHYMLDSACHPYVNRMAEEGVIPHIVLEKEFDRVLMEETGRNPDHYYPACGIVPRIEYARVIHRAIPLVKTVNIYISVKMMKLLTNFMVCDDHGRKRRIIGKLLSLGGKSAGSVIEHFMTAEAVAQAKAPMPELERLYREAIPETVEYLKELYTLREGAYHLSARWNRTYNG</sequence>
<feature type="domain" description="Phospholipase C/D" evidence="1">
    <location>
        <begin position="17"/>
        <end position="144"/>
    </location>
</feature>
<dbReference type="Pfam" id="PF00882">
    <property type="entry name" value="Zn_dep_PLPC"/>
    <property type="match status" value="1"/>
</dbReference>
<evidence type="ECO:0000313" key="2">
    <source>
        <dbReference type="EMBL" id="MBC5779627.1"/>
    </source>
</evidence>
<name>A0ABR7IHV5_9FIRM</name>
<gene>
    <name evidence="2" type="ORF">H8Z82_08120</name>
</gene>
<evidence type="ECO:0000313" key="3">
    <source>
        <dbReference type="Proteomes" id="UP000649826"/>
    </source>
</evidence>
<dbReference type="Proteomes" id="UP000649826">
    <property type="component" value="Unassembled WGS sequence"/>
</dbReference>
<evidence type="ECO:0000259" key="1">
    <source>
        <dbReference type="Pfam" id="PF00882"/>
    </source>
</evidence>
<proteinExistence type="predicted"/>
<reference evidence="2 3" key="1">
    <citation type="submission" date="2020-08" db="EMBL/GenBank/DDBJ databases">
        <title>Genome public.</title>
        <authorList>
            <person name="Liu C."/>
            <person name="Sun Q."/>
        </authorList>
    </citation>
    <scope>NUCLEOTIDE SEQUENCE [LARGE SCALE GENOMIC DNA]</scope>
    <source>
        <strain evidence="2 3">M29</strain>
    </source>
</reference>